<comment type="caution">
    <text evidence="1">The sequence shown here is derived from an EMBL/GenBank/DDBJ whole genome shotgun (WGS) entry which is preliminary data.</text>
</comment>
<dbReference type="AlphaFoldDB" id="A0A1J5SWQ5"/>
<dbReference type="EMBL" id="MLJW01000046">
    <property type="protein sequence ID" value="OIR06028.1"/>
    <property type="molecule type" value="Genomic_DNA"/>
</dbReference>
<gene>
    <name evidence="1" type="ORF">GALL_118250</name>
</gene>
<dbReference type="InterPro" id="IPR031618">
    <property type="entry name" value="T4SS_TraI"/>
</dbReference>
<reference evidence="1" key="1">
    <citation type="submission" date="2016-10" db="EMBL/GenBank/DDBJ databases">
        <title>Sequence of Gallionella enrichment culture.</title>
        <authorList>
            <person name="Poehlein A."/>
            <person name="Muehling M."/>
            <person name="Daniel R."/>
        </authorList>
    </citation>
    <scope>NUCLEOTIDE SEQUENCE</scope>
</reference>
<protein>
    <recommendedName>
        <fullName evidence="2">Type IV secretion system protein DotC</fullName>
    </recommendedName>
</protein>
<name>A0A1J5SWQ5_9ZZZZ</name>
<evidence type="ECO:0008006" key="2">
    <source>
        <dbReference type="Google" id="ProtNLM"/>
    </source>
</evidence>
<evidence type="ECO:0000313" key="1">
    <source>
        <dbReference type="EMBL" id="OIR06028.1"/>
    </source>
</evidence>
<accession>A0A1J5SWQ5</accession>
<dbReference type="Pfam" id="PF16932">
    <property type="entry name" value="T4SS_TraI"/>
    <property type="match status" value="1"/>
</dbReference>
<sequence length="260" mass="29003">MKILKRAGLAFLLFASMPISLLAAPGINDLLDYSNGENTDLSARLNAIKELGLQIGAQAGMIDRAKLIVDQVNKRAHDLDKIFEFQPLLSRDGWLPPVIETASQGVETKNAAQRMEFFGVSYKIVRPAIFVRVVPTWRDYVFNGLDDGRLTVDKLPDTLRPITAKEKRIWTQAVEDGWKIGADQANAIYNENLQKLKRDYMGMIKFKTLEANRMIKAPVLAVTPEVAEVHSDQINIGVGVKTIEVPARMEDMQGDWGLAP</sequence>
<proteinExistence type="predicted"/>
<organism evidence="1">
    <name type="scientific">mine drainage metagenome</name>
    <dbReference type="NCBI Taxonomy" id="410659"/>
    <lineage>
        <taxon>unclassified sequences</taxon>
        <taxon>metagenomes</taxon>
        <taxon>ecological metagenomes</taxon>
    </lineage>
</organism>